<dbReference type="AlphaFoldDB" id="A0A392P0N4"/>
<evidence type="ECO:0000313" key="2">
    <source>
        <dbReference type="EMBL" id="MCI05292.1"/>
    </source>
</evidence>
<feature type="compositionally biased region" description="Acidic residues" evidence="1">
    <location>
        <begin position="136"/>
        <end position="180"/>
    </location>
</feature>
<keyword evidence="3" id="KW-1185">Reference proteome</keyword>
<sequence length="198" mass="22979">LPPSVLYLTAVNCTYLDTDFTQRSMLENMLQTFSKNPPDKDEGVEAISFFPGGQVPCMFDFQKMEASITILPIPKSDLCHTERLWWSMEGIKGCGVLPVYAKAQDTDESDWHLKNDIDELQPRSIEGEVRSSNIEHEDDQEIDDDFDWLSENDIDEYENDHEIDDDFEWLSENDIDENDQEQPSYSRKEEEQLSVSRP</sequence>
<feature type="compositionally biased region" description="Basic and acidic residues" evidence="1">
    <location>
        <begin position="122"/>
        <end position="135"/>
    </location>
</feature>
<accession>A0A392P0N4</accession>
<evidence type="ECO:0000256" key="1">
    <source>
        <dbReference type="SAM" id="MobiDB-lite"/>
    </source>
</evidence>
<dbReference type="Proteomes" id="UP000265520">
    <property type="component" value="Unassembled WGS sequence"/>
</dbReference>
<dbReference type="EMBL" id="LXQA010058211">
    <property type="protein sequence ID" value="MCI05292.1"/>
    <property type="molecule type" value="Genomic_DNA"/>
</dbReference>
<comment type="caution">
    <text evidence="2">The sequence shown here is derived from an EMBL/GenBank/DDBJ whole genome shotgun (WGS) entry which is preliminary data.</text>
</comment>
<feature type="non-terminal residue" evidence="2">
    <location>
        <position position="198"/>
    </location>
</feature>
<protein>
    <submittedName>
        <fullName evidence="2">Disease resistance protein (TIR-NBS-LRR class)</fullName>
    </submittedName>
</protein>
<reference evidence="2 3" key="1">
    <citation type="journal article" date="2018" name="Front. Plant Sci.">
        <title>Red Clover (Trifolium pratense) and Zigzag Clover (T. medium) - A Picture of Genomic Similarities and Differences.</title>
        <authorList>
            <person name="Dluhosova J."/>
            <person name="Istvanek J."/>
            <person name="Nedelnik J."/>
            <person name="Repkova J."/>
        </authorList>
    </citation>
    <scope>NUCLEOTIDE SEQUENCE [LARGE SCALE GENOMIC DNA]</scope>
    <source>
        <strain evidence="3">cv. 10/8</strain>
        <tissue evidence="2">Leaf</tissue>
    </source>
</reference>
<name>A0A392P0N4_9FABA</name>
<feature type="region of interest" description="Disordered" evidence="1">
    <location>
        <begin position="122"/>
        <end position="198"/>
    </location>
</feature>
<organism evidence="2 3">
    <name type="scientific">Trifolium medium</name>
    <dbReference type="NCBI Taxonomy" id="97028"/>
    <lineage>
        <taxon>Eukaryota</taxon>
        <taxon>Viridiplantae</taxon>
        <taxon>Streptophyta</taxon>
        <taxon>Embryophyta</taxon>
        <taxon>Tracheophyta</taxon>
        <taxon>Spermatophyta</taxon>
        <taxon>Magnoliopsida</taxon>
        <taxon>eudicotyledons</taxon>
        <taxon>Gunneridae</taxon>
        <taxon>Pentapetalae</taxon>
        <taxon>rosids</taxon>
        <taxon>fabids</taxon>
        <taxon>Fabales</taxon>
        <taxon>Fabaceae</taxon>
        <taxon>Papilionoideae</taxon>
        <taxon>50 kb inversion clade</taxon>
        <taxon>NPAAA clade</taxon>
        <taxon>Hologalegina</taxon>
        <taxon>IRL clade</taxon>
        <taxon>Trifolieae</taxon>
        <taxon>Trifolium</taxon>
    </lineage>
</organism>
<proteinExistence type="predicted"/>
<feature type="non-terminal residue" evidence="2">
    <location>
        <position position="1"/>
    </location>
</feature>
<evidence type="ECO:0000313" key="3">
    <source>
        <dbReference type="Proteomes" id="UP000265520"/>
    </source>
</evidence>